<sequence>MPDRHVQPLLEADLPAARDVVREAFAAFMGIASPGEFWNDRDYVEGRWRAPHTAWFKIEQEGVIAGVAGVARWGDHAVVGPVAVLPKYWDRKLAKALMAAVDRQLDTWQVSHAGLFTFPDSPRHLGLYQGFGFWPQALTAVMEREAAGTLGAPLPTVTALSPADFADCAALTQGIAKGLDVTGELQAVEGLKLGANLLLRTVTGELEAFAACHFGPRSEAGEGVCYVKFAAVRGGEEAPARMGRLLAACDNLAMAQGQRSLMLGVNTGRRQAYQQLLNAGFSIRILGITLHRGTGDYDHPQNWVFDDWR</sequence>
<accession>A0ABX0YFL5</accession>
<dbReference type="SUPFAM" id="SSF55729">
    <property type="entry name" value="Acyl-CoA N-acyltransferases (Nat)"/>
    <property type="match status" value="1"/>
</dbReference>
<evidence type="ECO:0000259" key="1">
    <source>
        <dbReference type="PROSITE" id="PS51186"/>
    </source>
</evidence>
<dbReference type="Gene3D" id="3.40.630.30">
    <property type="match status" value="1"/>
</dbReference>
<gene>
    <name evidence="2" type="ORF">HBH25_12775</name>
</gene>
<feature type="domain" description="N-acetyltransferase" evidence="1">
    <location>
        <begin position="4"/>
        <end position="155"/>
    </location>
</feature>
<dbReference type="PROSITE" id="PS51186">
    <property type="entry name" value="GNAT"/>
    <property type="match status" value="1"/>
</dbReference>
<keyword evidence="3" id="KW-1185">Reference proteome</keyword>
<dbReference type="CDD" id="cd04301">
    <property type="entry name" value="NAT_SF"/>
    <property type="match status" value="1"/>
</dbReference>
<dbReference type="RefSeq" id="WP_168084292.1">
    <property type="nucleotide sequence ID" value="NZ_JAAVJI010000006.1"/>
</dbReference>
<name>A0ABX0YFL5_9PSED</name>
<dbReference type="InterPro" id="IPR000182">
    <property type="entry name" value="GNAT_dom"/>
</dbReference>
<dbReference type="EMBL" id="JAAVJI010000006">
    <property type="protein sequence ID" value="NJP01720.1"/>
    <property type="molecule type" value="Genomic_DNA"/>
</dbReference>
<comment type="caution">
    <text evidence="2">The sequence shown here is derived from an EMBL/GenBank/DDBJ whole genome shotgun (WGS) entry which is preliminary data.</text>
</comment>
<organism evidence="2 3">
    <name type="scientific">Pseudomonas quercus</name>
    <dbReference type="NCBI Taxonomy" id="2722792"/>
    <lineage>
        <taxon>Bacteria</taxon>
        <taxon>Pseudomonadati</taxon>
        <taxon>Pseudomonadota</taxon>
        <taxon>Gammaproteobacteria</taxon>
        <taxon>Pseudomonadales</taxon>
        <taxon>Pseudomonadaceae</taxon>
        <taxon>Pseudomonas</taxon>
    </lineage>
</organism>
<evidence type="ECO:0000313" key="2">
    <source>
        <dbReference type="EMBL" id="NJP01720.1"/>
    </source>
</evidence>
<protein>
    <submittedName>
        <fullName evidence="2">GNAT family N-acetyltransferase</fullName>
    </submittedName>
</protein>
<reference evidence="2 3" key="1">
    <citation type="submission" date="2020-03" db="EMBL/GenBank/DDBJ databases">
        <authorList>
            <person name="Wang L."/>
            <person name="He N."/>
            <person name="Li Y."/>
            <person name="Fang Y."/>
            <person name="Zhang F."/>
        </authorList>
    </citation>
    <scope>NUCLEOTIDE SEQUENCE [LARGE SCALE GENOMIC DNA]</scope>
    <source>
        <strain evidence="3">hsmgli-8</strain>
    </source>
</reference>
<proteinExistence type="predicted"/>
<evidence type="ECO:0000313" key="3">
    <source>
        <dbReference type="Proteomes" id="UP000746535"/>
    </source>
</evidence>
<dbReference type="InterPro" id="IPR016181">
    <property type="entry name" value="Acyl_CoA_acyltransferase"/>
</dbReference>
<dbReference type="Proteomes" id="UP000746535">
    <property type="component" value="Unassembled WGS sequence"/>
</dbReference>
<dbReference type="Pfam" id="PF00583">
    <property type="entry name" value="Acetyltransf_1"/>
    <property type="match status" value="1"/>
</dbReference>